<keyword evidence="3" id="KW-1185">Reference proteome</keyword>
<name>A0A3B0JPH3_DROGU</name>
<reference evidence="3" key="1">
    <citation type="submission" date="2018-01" db="EMBL/GenBank/DDBJ databases">
        <authorList>
            <person name="Alioto T."/>
            <person name="Alioto T."/>
        </authorList>
    </citation>
    <scope>NUCLEOTIDE SEQUENCE [LARGE SCALE GENOMIC DNA]</scope>
</reference>
<feature type="transmembrane region" description="Helical" evidence="1">
    <location>
        <begin position="12"/>
        <end position="37"/>
    </location>
</feature>
<proteinExistence type="predicted"/>
<keyword evidence="1" id="KW-0472">Membrane</keyword>
<evidence type="ECO:0000313" key="3">
    <source>
        <dbReference type="Proteomes" id="UP000268350"/>
    </source>
</evidence>
<feature type="transmembrane region" description="Helical" evidence="1">
    <location>
        <begin position="120"/>
        <end position="141"/>
    </location>
</feature>
<organism evidence="2 3">
    <name type="scientific">Drosophila guanche</name>
    <name type="common">Fruit fly</name>
    <dbReference type="NCBI Taxonomy" id="7266"/>
    <lineage>
        <taxon>Eukaryota</taxon>
        <taxon>Metazoa</taxon>
        <taxon>Ecdysozoa</taxon>
        <taxon>Arthropoda</taxon>
        <taxon>Hexapoda</taxon>
        <taxon>Insecta</taxon>
        <taxon>Pterygota</taxon>
        <taxon>Neoptera</taxon>
        <taxon>Endopterygota</taxon>
        <taxon>Diptera</taxon>
        <taxon>Brachycera</taxon>
        <taxon>Muscomorpha</taxon>
        <taxon>Ephydroidea</taxon>
        <taxon>Drosophilidae</taxon>
        <taxon>Drosophila</taxon>
        <taxon>Sophophora</taxon>
    </lineage>
</organism>
<evidence type="ECO:0000313" key="2">
    <source>
        <dbReference type="EMBL" id="SPP75509.1"/>
    </source>
</evidence>
<accession>A0A3B0JPH3</accession>
<dbReference type="Proteomes" id="UP000268350">
    <property type="component" value="Unassembled WGS sequence"/>
</dbReference>
<gene>
    <name evidence="2" type="ORF">DGUA_6G003324</name>
</gene>
<dbReference type="AlphaFoldDB" id="A0A3B0JPH3"/>
<feature type="transmembrane region" description="Helical" evidence="1">
    <location>
        <begin position="57"/>
        <end position="80"/>
    </location>
</feature>
<dbReference type="OMA" id="WLLLYYG"/>
<evidence type="ECO:0000256" key="1">
    <source>
        <dbReference type="SAM" id="Phobius"/>
    </source>
</evidence>
<protein>
    <submittedName>
        <fullName evidence="2">Uncharacterized protein</fullName>
    </submittedName>
</protein>
<keyword evidence="1" id="KW-0812">Transmembrane</keyword>
<sequence length="163" mass="18506">MLVLCSSFCYYFDLRWGCILSGLTFLGYYSLMAFLLFNDLEHTKVELVDSIDGYVDTQGYLVLGIAYSIMTVVCLILTLAGLLKSTWLCLAFLLTQIPAGLVNCFYLLVAFLYAIEVEMFIMYAVPQILLIYVDLVAYSYMAELRIFAKGRKHANAKSNPEDY</sequence>
<dbReference type="EMBL" id="OUUW01000001">
    <property type="protein sequence ID" value="SPP75509.1"/>
    <property type="molecule type" value="Genomic_DNA"/>
</dbReference>
<feature type="transmembrane region" description="Helical" evidence="1">
    <location>
        <begin position="87"/>
        <end position="114"/>
    </location>
</feature>
<keyword evidence="1" id="KW-1133">Transmembrane helix</keyword>
<dbReference type="OrthoDB" id="7859875at2759"/>